<dbReference type="EMBL" id="JAKCXM010000009">
    <property type="protein sequence ID" value="KAJ0408721.1"/>
    <property type="molecule type" value="Genomic_DNA"/>
</dbReference>
<evidence type="ECO:0000313" key="4">
    <source>
        <dbReference type="Proteomes" id="UP001209570"/>
    </source>
</evidence>
<evidence type="ECO:0000256" key="1">
    <source>
        <dbReference type="SAM" id="MobiDB-lite"/>
    </source>
</evidence>
<reference evidence="3" key="1">
    <citation type="submission" date="2021-12" db="EMBL/GenBank/DDBJ databases">
        <title>Prjna785345.</title>
        <authorList>
            <person name="Rujirawat T."/>
            <person name="Krajaejun T."/>
        </authorList>
    </citation>
    <scope>NUCLEOTIDE SEQUENCE</scope>
    <source>
        <strain evidence="3">Pi057C3</strain>
    </source>
</reference>
<protein>
    <submittedName>
        <fullName evidence="3">Uncharacterized protein</fullName>
    </submittedName>
</protein>
<organism evidence="3 4">
    <name type="scientific">Pythium insidiosum</name>
    <name type="common">Pythiosis disease agent</name>
    <dbReference type="NCBI Taxonomy" id="114742"/>
    <lineage>
        <taxon>Eukaryota</taxon>
        <taxon>Sar</taxon>
        <taxon>Stramenopiles</taxon>
        <taxon>Oomycota</taxon>
        <taxon>Peronosporomycetes</taxon>
        <taxon>Pythiales</taxon>
        <taxon>Pythiaceae</taxon>
        <taxon>Pythium</taxon>
    </lineage>
</organism>
<feature type="signal peptide" evidence="2">
    <location>
        <begin position="1"/>
        <end position="19"/>
    </location>
</feature>
<feature type="region of interest" description="Disordered" evidence="1">
    <location>
        <begin position="85"/>
        <end position="123"/>
    </location>
</feature>
<dbReference type="Proteomes" id="UP001209570">
    <property type="component" value="Unassembled WGS sequence"/>
</dbReference>
<accession>A0AAD5LS74</accession>
<proteinExistence type="predicted"/>
<feature type="compositionally biased region" description="Low complexity" evidence="1">
    <location>
        <begin position="103"/>
        <end position="117"/>
    </location>
</feature>
<keyword evidence="4" id="KW-1185">Reference proteome</keyword>
<sequence length="202" mass="19555">MKIFATASAALLAASSVVAVVPERALQPSPRDPRFRPLPEGAGLPGPQGPFPGGRPEAVNGVPAIPGWSQGGFNVEAINSPALVGATNGANPEEDLPATATPAQGGVAAGNAAAPGATGSGEGVAAVEGQPTIMVLIPNLFGGSSSRSVDVGDVEKPTRSDGDGAKLAPEKSAASTPSSLRVTAAVGALSFVMAVMGGAATA</sequence>
<dbReference type="AlphaFoldDB" id="A0AAD5LS74"/>
<gene>
    <name evidence="3" type="ORF">P43SY_001945</name>
</gene>
<keyword evidence="2" id="KW-0732">Signal</keyword>
<evidence type="ECO:0000256" key="2">
    <source>
        <dbReference type="SAM" id="SignalP"/>
    </source>
</evidence>
<evidence type="ECO:0000313" key="3">
    <source>
        <dbReference type="EMBL" id="KAJ0408721.1"/>
    </source>
</evidence>
<name>A0AAD5LS74_PYTIN</name>
<feature type="compositionally biased region" description="Basic and acidic residues" evidence="1">
    <location>
        <begin position="153"/>
        <end position="164"/>
    </location>
</feature>
<feature type="chain" id="PRO_5041934674" evidence="2">
    <location>
        <begin position="20"/>
        <end position="202"/>
    </location>
</feature>
<feature type="region of interest" description="Disordered" evidence="1">
    <location>
        <begin position="26"/>
        <end position="58"/>
    </location>
</feature>
<feature type="region of interest" description="Disordered" evidence="1">
    <location>
        <begin position="146"/>
        <end position="175"/>
    </location>
</feature>
<comment type="caution">
    <text evidence="3">The sequence shown here is derived from an EMBL/GenBank/DDBJ whole genome shotgun (WGS) entry which is preliminary data.</text>
</comment>